<dbReference type="OrthoDB" id="7738696at2"/>
<dbReference type="Gene3D" id="3.20.20.70">
    <property type="entry name" value="Aldolase class I"/>
    <property type="match status" value="1"/>
</dbReference>
<dbReference type="InterPro" id="IPR013785">
    <property type="entry name" value="Aldolase_TIM"/>
</dbReference>
<dbReference type="RefSeq" id="WP_146320814.1">
    <property type="nucleotide sequence ID" value="NZ_VCQV01000052.1"/>
</dbReference>
<evidence type="ECO:0000313" key="2">
    <source>
        <dbReference type="Proteomes" id="UP000320244"/>
    </source>
</evidence>
<name>A0A563DSQ6_9MICO</name>
<evidence type="ECO:0000313" key="1">
    <source>
        <dbReference type="EMBL" id="TWP32961.1"/>
    </source>
</evidence>
<dbReference type="InterPro" id="IPR036822">
    <property type="entry name" value="CutC-like_dom_sf"/>
</dbReference>
<keyword evidence="2" id="KW-1185">Reference proteome</keyword>
<reference evidence="1 2" key="2">
    <citation type="submission" date="2019-08" db="EMBL/GenBank/DDBJ databases">
        <title>Jejuicoccus antrihumi gen. nov., sp. nov., a new member of the family Dermacoccaceae isolated from a cave.</title>
        <authorList>
            <person name="Schumann P."/>
            <person name="Kim I.S."/>
        </authorList>
    </citation>
    <scope>NUCLEOTIDE SEQUENCE [LARGE SCALE GENOMIC DNA]</scope>
    <source>
        <strain evidence="1 2">C5-26</strain>
    </source>
</reference>
<dbReference type="EMBL" id="VCQV01000052">
    <property type="protein sequence ID" value="TWP32961.1"/>
    <property type="molecule type" value="Genomic_DNA"/>
</dbReference>
<dbReference type="AlphaFoldDB" id="A0A563DSQ6"/>
<comment type="caution">
    <text evidence="1">The sequence shown here is derived from an EMBL/GenBank/DDBJ whole genome shotgun (WGS) entry which is preliminary data.</text>
</comment>
<dbReference type="SUPFAM" id="SSF110395">
    <property type="entry name" value="CutC-like"/>
    <property type="match status" value="1"/>
</dbReference>
<accession>A0A563DSQ6</accession>
<gene>
    <name evidence="1" type="ORF">FGL98_22740</name>
</gene>
<sequence length="227" mass="24491">MRVYPVIHVTDVQQVLNQARTALRHDIDGLFLIDHDADDHRLTNCVLAARQAHPDVFLGVNYIRRTAAQALRIMTRQIGAALPLVDAIWADNSGVQLDGDESILQDLRSARAEIGWQGIHFGGIAFKYQPPVPATQLPVLATLAAQHIDIPTTSGPGTGREVDTAKLRALRQGLGDHPLALASGVRPENASLFVGLVDHVLVSSGVCDAQDRIDEHRLGDLLAAAHA</sequence>
<proteinExistence type="predicted"/>
<organism evidence="1 2">
    <name type="scientific">Leekyejoonella antrihumi</name>
    <dbReference type="NCBI Taxonomy" id="1660198"/>
    <lineage>
        <taxon>Bacteria</taxon>
        <taxon>Bacillati</taxon>
        <taxon>Actinomycetota</taxon>
        <taxon>Actinomycetes</taxon>
        <taxon>Micrococcales</taxon>
        <taxon>Dermacoccaceae</taxon>
        <taxon>Leekyejoonella</taxon>
    </lineage>
</organism>
<protein>
    <recommendedName>
        <fullName evidence="3">Adenine phosphoribosyltransferase</fullName>
    </recommendedName>
</protein>
<reference evidence="1 2" key="1">
    <citation type="submission" date="2019-05" db="EMBL/GenBank/DDBJ databases">
        <authorList>
            <person name="Lee S.D."/>
        </authorList>
    </citation>
    <scope>NUCLEOTIDE SEQUENCE [LARGE SCALE GENOMIC DNA]</scope>
    <source>
        <strain evidence="1 2">C5-26</strain>
    </source>
</reference>
<evidence type="ECO:0008006" key="3">
    <source>
        <dbReference type="Google" id="ProtNLM"/>
    </source>
</evidence>
<dbReference type="Proteomes" id="UP000320244">
    <property type="component" value="Unassembled WGS sequence"/>
</dbReference>